<sequence>MTLLAATALVALAAGAQISLVIALADRLGTEGQVAGIIGAVPTGA</sequence>
<keyword evidence="2" id="KW-1185">Reference proteome</keyword>
<proteinExistence type="predicted"/>
<organism evidence="1 2">
    <name type="scientific">Methylobacterium symbioticum</name>
    <dbReference type="NCBI Taxonomy" id="2584084"/>
    <lineage>
        <taxon>Bacteria</taxon>
        <taxon>Pseudomonadati</taxon>
        <taxon>Pseudomonadota</taxon>
        <taxon>Alphaproteobacteria</taxon>
        <taxon>Hyphomicrobiales</taxon>
        <taxon>Methylobacteriaceae</taxon>
        <taxon>Methylobacterium</taxon>
    </lineage>
</organism>
<protein>
    <submittedName>
        <fullName evidence="1">Uncharacterized protein</fullName>
    </submittedName>
</protein>
<dbReference type="EMBL" id="CABFPH010000102">
    <property type="protein sequence ID" value="VUD74097.1"/>
    <property type="molecule type" value="Genomic_DNA"/>
</dbReference>
<dbReference type="RefSeq" id="WP_185156979.1">
    <property type="nucleotide sequence ID" value="NZ_CABFPH010000102.1"/>
</dbReference>
<reference evidence="1 2" key="1">
    <citation type="submission" date="2019-06" db="EMBL/GenBank/DDBJ databases">
        <authorList>
            <person name="Rodrigo-Torres L."/>
            <person name="Arahal R. D."/>
            <person name="Lucena T."/>
        </authorList>
    </citation>
    <scope>NUCLEOTIDE SEQUENCE [LARGE SCALE GENOMIC DNA]</scope>
    <source>
        <strain evidence="1 2">SB0023/3</strain>
    </source>
</reference>
<evidence type="ECO:0000313" key="1">
    <source>
        <dbReference type="EMBL" id="VUD74097.1"/>
    </source>
</evidence>
<gene>
    <name evidence="1" type="ORF">MET9862_04722</name>
</gene>
<dbReference type="Proteomes" id="UP000410984">
    <property type="component" value="Unassembled WGS sequence"/>
</dbReference>
<evidence type="ECO:0000313" key="2">
    <source>
        <dbReference type="Proteomes" id="UP000410984"/>
    </source>
</evidence>
<dbReference type="AlphaFoldDB" id="A0A509EI98"/>
<accession>A0A509EI98</accession>
<name>A0A509EI98_9HYPH</name>